<dbReference type="InterPro" id="IPR007720">
    <property type="entry name" value="PigQ/GPI1"/>
</dbReference>
<evidence type="ECO:0000313" key="3">
    <source>
        <dbReference type="Proteomes" id="UP001158576"/>
    </source>
</evidence>
<name>A0ABN7SIP8_OIKDI</name>
<feature type="region of interest" description="Disordered" evidence="1">
    <location>
        <begin position="357"/>
        <end position="377"/>
    </location>
</feature>
<dbReference type="Pfam" id="PF05024">
    <property type="entry name" value="Gpi1"/>
    <property type="match status" value="1"/>
</dbReference>
<sequence>MLEDVMRNRKVCVPENQLPARFFTGKTSSSTIFVESFHDEKVPDALEYDPSRYQTIYEYDPREVRDLDFLQLSKSWDDKRNDNARRALHRCPLDAKPWCGIDLLRAFSHRKWVCSTLLSDEKSIVRLNFAVILVLDIALGILLRNLITASVFDSSLATQVDEGALQLAEGLEWISKNPGGLKINPKMAFLISKFCYHHVQIWQGYCQMIIDYSGWFVSGLVMQDDDEDVEEICTPDVSSDMPSSSHVNLHAGAFSANKLFNMVDRPKKRGRPRKYTNIGSFCEDDPTAASTSNKYSAGIKVEIGARPFAALPPERVRPLPTLKKESENTTLNTYWQFVNKSNSLLMDSDILNCPEEQVSRPPPTLSINLLNPDGTKKSEEEIKREANLQDFRVKIDRCPTTQRGINKILNLHLAELNSKKQVKTRSTAIQSKKYTTSGVEQSPGKGYLRCSNCKKWFSDEQTLQEHSKDLIQCNICIRSLPVGYNNYERPFFCTKQELQLHFRGKHTKQYLEMVAAKTGRPAGKVVQLGRHNSAKPDLNIWVDGKASKIGPDAEALINDPLPTNHFSVNNPPSNLSTCNFRDATFKGNNFKVHHAPEGGWKQGQKMPYSSTTRNGRFSANVVRKQAKSSVKAEPLPGPVIPVPEEDVCTITEMDDESGELNDKLEEVVAKKARTNETVNNSLTVSNKRIKPPVAIMTKPINFGKLNGIKLNGKLISGTPLQSFKVKVNKTTPDSL</sequence>
<accession>A0ABN7SIP8</accession>
<gene>
    <name evidence="2" type="ORF">OKIOD_LOCUS7234</name>
</gene>
<evidence type="ECO:0000313" key="2">
    <source>
        <dbReference type="EMBL" id="CAG5098449.1"/>
    </source>
</evidence>
<protein>
    <submittedName>
        <fullName evidence="2">Oidioi.mRNA.OKI2018_I69.XSR.g15676.t1.cds</fullName>
    </submittedName>
</protein>
<dbReference type="EMBL" id="OU015569">
    <property type="protein sequence ID" value="CAG5098449.1"/>
    <property type="molecule type" value="Genomic_DNA"/>
</dbReference>
<evidence type="ECO:0000256" key="1">
    <source>
        <dbReference type="SAM" id="MobiDB-lite"/>
    </source>
</evidence>
<proteinExistence type="predicted"/>
<keyword evidence="3" id="KW-1185">Reference proteome</keyword>
<reference evidence="2 3" key="1">
    <citation type="submission" date="2021-04" db="EMBL/GenBank/DDBJ databases">
        <authorList>
            <person name="Bliznina A."/>
        </authorList>
    </citation>
    <scope>NUCLEOTIDE SEQUENCE [LARGE SCALE GENOMIC DNA]</scope>
</reference>
<dbReference type="Proteomes" id="UP001158576">
    <property type="component" value="Chromosome XSR"/>
</dbReference>
<organism evidence="2 3">
    <name type="scientific">Oikopleura dioica</name>
    <name type="common">Tunicate</name>
    <dbReference type="NCBI Taxonomy" id="34765"/>
    <lineage>
        <taxon>Eukaryota</taxon>
        <taxon>Metazoa</taxon>
        <taxon>Chordata</taxon>
        <taxon>Tunicata</taxon>
        <taxon>Appendicularia</taxon>
        <taxon>Copelata</taxon>
        <taxon>Oikopleuridae</taxon>
        <taxon>Oikopleura</taxon>
    </lineage>
</organism>